<organism evidence="11 12">
    <name type="scientific">Holothuria leucospilota</name>
    <name type="common">Black long sea cucumber</name>
    <name type="synonym">Mertensiothuria leucospilota</name>
    <dbReference type="NCBI Taxonomy" id="206669"/>
    <lineage>
        <taxon>Eukaryota</taxon>
        <taxon>Metazoa</taxon>
        <taxon>Echinodermata</taxon>
        <taxon>Eleutherozoa</taxon>
        <taxon>Echinozoa</taxon>
        <taxon>Holothuroidea</taxon>
        <taxon>Aspidochirotacea</taxon>
        <taxon>Aspidochirotida</taxon>
        <taxon>Holothuriidae</taxon>
        <taxon>Holothuria</taxon>
    </lineage>
</organism>
<gene>
    <name evidence="11" type="ORF">HOLleu_18148</name>
</gene>
<keyword evidence="5 9" id="KW-0472">Membrane</keyword>
<evidence type="ECO:0000256" key="7">
    <source>
        <dbReference type="ARBA" id="ARBA00023224"/>
    </source>
</evidence>
<feature type="transmembrane region" description="Helical" evidence="9">
    <location>
        <begin position="113"/>
        <end position="140"/>
    </location>
</feature>
<accession>A0A9Q1H988</accession>
<dbReference type="SUPFAM" id="SSF81321">
    <property type="entry name" value="Family A G protein-coupled receptor-like"/>
    <property type="match status" value="1"/>
</dbReference>
<comment type="caution">
    <text evidence="11">The sequence shown here is derived from an EMBL/GenBank/DDBJ whole genome shotgun (WGS) entry which is preliminary data.</text>
</comment>
<keyword evidence="12" id="KW-1185">Reference proteome</keyword>
<keyword evidence="3 9" id="KW-1133">Transmembrane helix</keyword>
<feature type="transmembrane region" description="Helical" evidence="9">
    <location>
        <begin position="76"/>
        <end position="101"/>
    </location>
</feature>
<feature type="transmembrane region" description="Helical" evidence="9">
    <location>
        <begin position="161"/>
        <end position="180"/>
    </location>
</feature>
<dbReference type="OrthoDB" id="6117944at2759"/>
<dbReference type="Gene3D" id="1.20.1070.10">
    <property type="entry name" value="Rhodopsin 7-helix transmembrane proteins"/>
    <property type="match status" value="1"/>
</dbReference>
<feature type="transmembrane region" description="Helical" evidence="9">
    <location>
        <begin position="320"/>
        <end position="339"/>
    </location>
</feature>
<dbReference type="SMART" id="SM01381">
    <property type="entry name" value="7TM_GPCR_Srsx"/>
    <property type="match status" value="1"/>
</dbReference>
<feature type="domain" description="G-protein coupled receptors family 1 profile" evidence="10">
    <location>
        <begin position="55"/>
        <end position="336"/>
    </location>
</feature>
<sequence>MGSYHENVTDEECGGFVYDLTNATDEHMQYWLNPLVMRISALFLHPLIAVIGILGNLAFIFIVWKVPSMRNSMNIILLNLSVADFVFLLVGAVGRFVNVIMSPVLFDVRSMGRVLGCLIVIPLTNVVSFASLLLISLISCERYLAVCRPLQHLRITTRRRTLVCVSVVWVLSLALAVFLVPSQMDLETQCLKWAKTEHYNKFPTKVGFCVARHYYWGTISECLQIFPFLISLILNVVCFTKIILVLGRRMTSFSTTVPIRENYELTKQHKDSANAATRMLFLNGIAFFVLATPFHVTNVIQFIDSISWTWSCDCTEYKVISVLLLHLNSAVNPFIYGMTNRTYRQAYYSLFSHSRFESPTSRVIEISALQKRSKEDLMQ</sequence>
<dbReference type="PRINTS" id="PR00237">
    <property type="entry name" value="GPCRRHODOPSN"/>
</dbReference>
<evidence type="ECO:0000256" key="3">
    <source>
        <dbReference type="ARBA" id="ARBA00022989"/>
    </source>
</evidence>
<feature type="transmembrane region" description="Helical" evidence="9">
    <location>
        <begin position="42"/>
        <end position="64"/>
    </location>
</feature>
<evidence type="ECO:0000256" key="2">
    <source>
        <dbReference type="ARBA" id="ARBA00022692"/>
    </source>
</evidence>
<dbReference type="InterPro" id="IPR000276">
    <property type="entry name" value="GPCR_Rhodpsn"/>
</dbReference>
<dbReference type="EMBL" id="JAIZAY010000008">
    <property type="protein sequence ID" value="KAJ8037350.1"/>
    <property type="molecule type" value="Genomic_DNA"/>
</dbReference>
<dbReference type="Pfam" id="PF00001">
    <property type="entry name" value="7tm_1"/>
    <property type="match status" value="1"/>
</dbReference>
<dbReference type="PANTHER" id="PTHR24243">
    <property type="entry name" value="G-PROTEIN COUPLED RECEPTOR"/>
    <property type="match status" value="1"/>
</dbReference>
<evidence type="ECO:0000256" key="5">
    <source>
        <dbReference type="ARBA" id="ARBA00023136"/>
    </source>
</evidence>
<protein>
    <submittedName>
        <fullName evidence="11">Neuromedin-U receptor 2</fullName>
    </submittedName>
</protein>
<feature type="transmembrane region" description="Helical" evidence="9">
    <location>
        <begin position="280"/>
        <end position="300"/>
    </location>
</feature>
<evidence type="ECO:0000313" key="12">
    <source>
        <dbReference type="Proteomes" id="UP001152320"/>
    </source>
</evidence>
<comment type="similarity">
    <text evidence="8">Belongs to the G-protein coupled receptor 1 family.</text>
</comment>
<dbReference type="PROSITE" id="PS00237">
    <property type="entry name" value="G_PROTEIN_RECEP_F1_1"/>
    <property type="match status" value="1"/>
</dbReference>
<dbReference type="AlphaFoldDB" id="A0A9Q1H988"/>
<dbReference type="InterPro" id="IPR017452">
    <property type="entry name" value="GPCR_Rhodpsn_7TM"/>
</dbReference>
<name>A0A9Q1H988_HOLLE</name>
<evidence type="ECO:0000256" key="9">
    <source>
        <dbReference type="SAM" id="Phobius"/>
    </source>
</evidence>
<evidence type="ECO:0000313" key="11">
    <source>
        <dbReference type="EMBL" id="KAJ8037350.1"/>
    </source>
</evidence>
<evidence type="ECO:0000256" key="4">
    <source>
        <dbReference type="ARBA" id="ARBA00023040"/>
    </source>
</evidence>
<comment type="subcellular location">
    <subcellularLocation>
        <location evidence="1">Membrane</location>
        <topology evidence="1">Multi-pass membrane protein</topology>
    </subcellularLocation>
</comment>
<keyword evidence="6 8" id="KW-0675">Receptor</keyword>
<feature type="transmembrane region" description="Helical" evidence="9">
    <location>
        <begin position="225"/>
        <end position="246"/>
    </location>
</feature>
<evidence type="ECO:0000256" key="1">
    <source>
        <dbReference type="ARBA" id="ARBA00004141"/>
    </source>
</evidence>
<keyword evidence="7 8" id="KW-0807">Transducer</keyword>
<evidence type="ECO:0000259" key="10">
    <source>
        <dbReference type="PROSITE" id="PS50262"/>
    </source>
</evidence>
<proteinExistence type="inferred from homology"/>
<dbReference type="CDD" id="cd00637">
    <property type="entry name" value="7tm_classA_rhodopsin-like"/>
    <property type="match status" value="1"/>
</dbReference>
<reference evidence="11" key="1">
    <citation type="submission" date="2021-10" db="EMBL/GenBank/DDBJ databases">
        <title>Tropical sea cucumber genome reveals ecological adaptation and Cuvierian tubules defense mechanism.</title>
        <authorList>
            <person name="Chen T."/>
        </authorList>
    </citation>
    <scope>NUCLEOTIDE SEQUENCE</scope>
    <source>
        <strain evidence="11">Nanhai2018</strain>
        <tissue evidence="11">Muscle</tissue>
    </source>
</reference>
<dbReference type="PROSITE" id="PS50262">
    <property type="entry name" value="G_PROTEIN_RECEP_F1_2"/>
    <property type="match status" value="1"/>
</dbReference>
<evidence type="ECO:0000256" key="8">
    <source>
        <dbReference type="RuleBase" id="RU000688"/>
    </source>
</evidence>
<keyword evidence="2 8" id="KW-0812">Transmembrane</keyword>
<evidence type="ECO:0000256" key="6">
    <source>
        <dbReference type="ARBA" id="ARBA00023170"/>
    </source>
</evidence>
<dbReference type="PANTHER" id="PTHR24243:SF208">
    <property type="entry name" value="PYROKININ-1 RECEPTOR"/>
    <property type="match status" value="1"/>
</dbReference>
<dbReference type="GO" id="GO:0004930">
    <property type="term" value="F:G protein-coupled receptor activity"/>
    <property type="evidence" value="ECO:0007669"/>
    <property type="project" value="UniProtKB-KW"/>
</dbReference>
<dbReference type="GO" id="GO:0005886">
    <property type="term" value="C:plasma membrane"/>
    <property type="evidence" value="ECO:0007669"/>
    <property type="project" value="TreeGrafter"/>
</dbReference>
<dbReference type="Proteomes" id="UP001152320">
    <property type="component" value="Chromosome 8"/>
</dbReference>
<keyword evidence="4 8" id="KW-0297">G-protein coupled receptor</keyword>